<dbReference type="PANTHER" id="PTHR43156:SF2">
    <property type="entry name" value="STAGE II SPORULATION PROTEIN E"/>
    <property type="match status" value="1"/>
</dbReference>
<feature type="domain" description="PPM-type phosphatase" evidence="2">
    <location>
        <begin position="58"/>
        <end position="277"/>
    </location>
</feature>
<name>A0A2T7TBV5_9ACTN</name>
<evidence type="ECO:0000313" key="4">
    <source>
        <dbReference type="Proteomes" id="UP000245992"/>
    </source>
</evidence>
<sequence length="291" mass="29945">MTRRRPSRSASADDLLTTLGRLTAQARRRVELQHARVELAEALQRAMLPPFLPAVPGLRTAARYAPARDGLDIGGDWYDGFLLPDGALAFCVGDVQGHDVEAAVIMGQVRIGLRAVAAAAGDPGQVLSRANDLMLSVDSTLFATCTFLRFDPVTRVLESARAGHVASVWAAADGSSGVAEDPGGLPLGILPGETYPVIRRRLTDTGAFVLVTDGVVEGPAFAVEDGLGRVAALASAAVLAGEAARDGADPGALAAEVLKVAELTGHSDDAAVLVLCHDSVPEGPVGAYGPG</sequence>
<dbReference type="InterPro" id="IPR036457">
    <property type="entry name" value="PPM-type-like_dom_sf"/>
</dbReference>
<accession>A0A2T7TBV5</accession>
<dbReference type="InterPro" id="IPR001932">
    <property type="entry name" value="PPM-type_phosphatase-like_dom"/>
</dbReference>
<reference evidence="3 4" key="1">
    <citation type="submission" date="2013-12" db="EMBL/GenBank/DDBJ databases">
        <title>Annotated genome of Streptomyces scopuliridis.</title>
        <authorList>
            <person name="Olson J.B."/>
        </authorList>
    </citation>
    <scope>NUCLEOTIDE SEQUENCE [LARGE SCALE GENOMIC DNA]</scope>
    <source>
        <strain evidence="3 4">RB72</strain>
    </source>
</reference>
<dbReference type="SMART" id="SM00331">
    <property type="entry name" value="PP2C_SIG"/>
    <property type="match status" value="1"/>
</dbReference>
<dbReference type="PANTHER" id="PTHR43156">
    <property type="entry name" value="STAGE II SPORULATION PROTEIN E-RELATED"/>
    <property type="match status" value="1"/>
</dbReference>
<dbReference type="AlphaFoldDB" id="A0A2T7TBV5"/>
<evidence type="ECO:0000256" key="1">
    <source>
        <dbReference type="ARBA" id="ARBA00022801"/>
    </source>
</evidence>
<gene>
    <name evidence="3" type="ORF">Y717_30905</name>
</gene>
<comment type="caution">
    <text evidence="3">The sequence shown here is derived from an EMBL/GenBank/DDBJ whole genome shotgun (WGS) entry which is preliminary data.</text>
</comment>
<dbReference type="EMBL" id="AZSP01000071">
    <property type="protein sequence ID" value="PVE12595.1"/>
    <property type="molecule type" value="Genomic_DNA"/>
</dbReference>
<keyword evidence="1" id="KW-0378">Hydrolase</keyword>
<dbReference type="Pfam" id="PF07228">
    <property type="entry name" value="SpoIIE"/>
    <property type="match status" value="1"/>
</dbReference>
<protein>
    <submittedName>
        <fullName evidence="3">Protein serine/threonine phosphatase</fullName>
    </submittedName>
</protein>
<dbReference type="InterPro" id="IPR052016">
    <property type="entry name" value="Bact_Sigma-Reg"/>
</dbReference>
<proteinExistence type="predicted"/>
<dbReference type="RefSeq" id="WP_030349971.1">
    <property type="nucleotide sequence ID" value="NZ_AZSP01000071.1"/>
</dbReference>
<dbReference type="GO" id="GO:0016791">
    <property type="term" value="F:phosphatase activity"/>
    <property type="evidence" value="ECO:0007669"/>
    <property type="project" value="TreeGrafter"/>
</dbReference>
<evidence type="ECO:0000259" key="2">
    <source>
        <dbReference type="SMART" id="SM00331"/>
    </source>
</evidence>
<dbReference type="OrthoDB" id="118142at2"/>
<organism evidence="3 4">
    <name type="scientific">Streptomyces scopuliridis RB72</name>
    <dbReference type="NCBI Taxonomy" id="1440053"/>
    <lineage>
        <taxon>Bacteria</taxon>
        <taxon>Bacillati</taxon>
        <taxon>Actinomycetota</taxon>
        <taxon>Actinomycetes</taxon>
        <taxon>Kitasatosporales</taxon>
        <taxon>Streptomycetaceae</taxon>
        <taxon>Streptomyces</taxon>
    </lineage>
</organism>
<dbReference type="STRING" id="1440053.GCA_000718095_00774"/>
<dbReference type="Proteomes" id="UP000245992">
    <property type="component" value="Unassembled WGS sequence"/>
</dbReference>
<dbReference type="Gene3D" id="3.60.40.10">
    <property type="entry name" value="PPM-type phosphatase domain"/>
    <property type="match status" value="1"/>
</dbReference>
<evidence type="ECO:0000313" key="3">
    <source>
        <dbReference type="EMBL" id="PVE12595.1"/>
    </source>
</evidence>
<keyword evidence="4" id="KW-1185">Reference proteome</keyword>